<dbReference type="InterPro" id="IPR000705">
    <property type="entry name" value="Galactokinase"/>
</dbReference>
<dbReference type="SUPFAM" id="SSF54211">
    <property type="entry name" value="Ribosomal protein S5 domain 2-like"/>
    <property type="match status" value="1"/>
</dbReference>
<comment type="pathway">
    <text evidence="11">Carbohydrate metabolism; galactose metabolism.</text>
</comment>
<dbReference type="GO" id="GO:0005524">
    <property type="term" value="F:ATP binding"/>
    <property type="evidence" value="ECO:0007669"/>
    <property type="project" value="UniProtKB-UniRule"/>
</dbReference>
<dbReference type="GO" id="GO:0006814">
    <property type="term" value="P:sodium ion transport"/>
    <property type="evidence" value="ECO:0007669"/>
    <property type="project" value="InterPro"/>
</dbReference>
<feature type="transmembrane region" description="Helical" evidence="13">
    <location>
        <begin position="282"/>
        <end position="302"/>
    </location>
</feature>
<feature type="binding site" evidence="11">
    <location>
        <position position="534"/>
    </location>
    <ligand>
        <name>ATP</name>
        <dbReference type="ChEBI" id="CHEBI:30616"/>
    </ligand>
</feature>
<evidence type="ECO:0000256" key="7">
    <source>
        <dbReference type="ARBA" id="ARBA00022840"/>
    </source>
</evidence>
<dbReference type="FunFam" id="3.30.70.890:FF:000001">
    <property type="entry name" value="Galactokinase"/>
    <property type="match status" value="1"/>
</dbReference>
<feature type="transmembrane region" description="Helical" evidence="13">
    <location>
        <begin position="309"/>
        <end position="328"/>
    </location>
</feature>
<feature type="transmembrane region" description="Helical" evidence="13">
    <location>
        <begin position="159"/>
        <end position="182"/>
    </location>
</feature>
<feature type="binding site" evidence="11">
    <location>
        <position position="629"/>
    </location>
    <ligand>
        <name>Mg(2+)</name>
        <dbReference type="ChEBI" id="CHEBI:18420"/>
    </ligand>
</feature>
<proteinExistence type="inferred from homology"/>
<dbReference type="InterPro" id="IPR022963">
    <property type="entry name" value="Galactokinase_bac"/>
</dbReference>
<dbReference type="Gene3D" id="3.30.70.890">
    <property type="entry name" value="GHMP kinase, C-terminal domain"/>
    <property type="match status" value="1"/>
</dbReference>
<dbReference type="Pfam" id="PF08544">
    <property type="entry name" value="GHMP_kinases_C"/>
    <property type="match status" value="1"/>
</dbReference>
<feature type="binding site" evidence="11">
    <location>
        <position position="691"/>
    </location>
    <ligand>
        <name>substrate</name>
    </ligand>
</feature>
<dbReference type="SUPFAM" id="SSF55060">
    <property type="entry name" value="GHMP Kinase, C-terminal domain"/>
    <property type="match status" value="1"/>
</dbReference>
<evidence type="ECO:0000256" key="11">
    <source>
        <dbReference type="HAMAP-Rule" id="MF_00246"/>
    </source>
</evidence>
<dbReference type="GO" id="GO:0004335">
    <property type="term" value="F:galactokinase activity"/>
    <property type="evidence" value="ECO:0007669"/>
    <property type="project" value="UniProtKB-UniRule"/>
</dbReference>
<keyword evidence="4 11" id="KW-0479">Metal-binding</keyword>
<evidence type="ECO:0000256" key="5">
    <source>
        <dbReference type="ARBA" id="ARBA00022741"/>
    </source>
</evidence>
<dbReference type="InterPro" id="IPR036259">
    <property type="entry name" value="MFS_trans_sf"/>
</dbReference>
<feature type="transmembrane region" description="Helical" evidence="13">
    <location>
        <begin position="334"/>
        <end position="357"/>
    </location>
</feature>
<comment type="caution">
    <text evidence="17">The sequence shown here is derived from an EMBL/GenBank/DDBJ whole genome shotgun (WGS) entry which is preliminary data.</text>
</comment>
<keyword evidence="10 11" id="KW-0119">Carbohydrate metabolism</keyword>
<dbReference type="Proteomes" id="UP000504756">
    <property type="component" value="Unassembled WGS sequence"/>
</dbReference>
<dbReference type="GO" id="GO:0000287">
    <property type="term" value="F:magnesium ion binding"/>
    <property type="evidence" value="ECO:0007669"/>
    <property type="project" value="UniProtKB-UniRule"/>
</dbReference>
<comment type="catalytic activity">
    <reaction evidence="11">
        <text>alpha-D-galactose + ATP = alpha-D-galactose 1-phosphate + ADP + H(+)</text>
        <dbReference type="Rhea" id="RHEA:13553"/>
        <dbReference type="ChEBI" id="CHEBI:15378"/>
        <dbReference type="ChEBI" id="CHEBI:28061"/>
        <dbReference type="ChEBI" id="CHEBI:30616"/>
        <dbReference type="ChEBI" id="CHEBI:58336"/>
        <dbReference type="ChEBI" id="CHEBI:456216"/>
        <dbReference type="EC" id="2.7.1.6"/>
    </reaction>
</comment>
<evidence type="ECO:0000313" key="18">
    <source>
        <dbReference type="Proteomes" id="UP000504756"/>
    </source>
</evidence>
<evidence type="ECO:0000256" key="12">
    <source>
        <dbReference type="NCBIfam" id="TIGR00131"/>
    </source>
</evidence>
<dbReference type="NCBIfam" id="TIGR00792">
    <property type="entry name" value="gph"/>
    <property type="match status" value="1"/>
</dbReference>
<dbReference type="Pfam" id="PF13347">
    <property type="entry name" value="MFS_2"/>
    <property type="match status" value="1"/>
</dbReference>
<dbReference type="InterPro" id="IPR020568">
    <property type="entry name" value="Ribosomal_Su5_D2-typ_SF"/>
</dbReference>
<feature type="binding site" evidence="11">
    <location>
        <position position="597"/>
    </location>
    <ligand>
        <name>Mg(2+)</name>
        <dbReference type="ChEBI" id="CHEBI:18420"/>
    </ligand>
</feature>
<evidence type="ECO:0000256" key="4">
    <source>
        <dbReference type="ARBA" id="ARBA00022723"/>
    </source>
</evidence>
<dbReference type="HAMAP" id="MF_00246">
    <property type="entry name" value="Galactokinase"/>
    <property type="match status" value="1"/>
</dbReference>
<keyword evidence="9 11" id="KW-0299">Galactose metabolism</keyword>
<dbReference type="InterPro" id="IPR001927">
    <property type="entry name" value="Na/Gal_symport"/>
</dbReference>
<feature type="transmembrane region" description="Helical" evidence="13">
    <location>
        <begin position="423"/>
        <end position="441"/>
    </location>
</feature>
<gene>
    <name evidence="11" type="primary">galK</name>
    <name evidence="17" type="ORF">ikelab_21430</name>
</gene>
<evidence type="ECO:0000259" key="16">
    <source>
        <dbReference type="Pfam" id="PF10509"/>
    </source>
</evidence>
<evidence type="ECO:0000256" key="10">
    <source>
        <dbReference type="ARBA" id="ARBA00023277"/>
    </source>
</evidence>
<dbReference type="Gene3D" id="1.20.1250.20">
    <property type="entry name" value="MFS general substrate transporter like domains"/>
    <property type="match status" value="2"/>
</dbReference>
<dbReference type="InterPro" id="IPR013750">
    <property type="entry name" value="GHMP_kinase_C_dom"/>
</dbReference>
<feature type="transmembrane region" description="Helical" evidence="13">
    <location>
        <begin position="389"/>
        <end position="411"/>
    </location>
</feature>
<accession>A0A6L2ZYF5</accession>
<organism evidence="17 18">
    <name type="scientific">Lactococcus garvieae</name>
    <dbReference type="NCBI Taxonomy" id="1363"/>
    <lineage>
        <taxon>Bacteria</taxon>
        <taxon>Bacillati</taxon>
        <taxon>Bacillota</taxon>
        <taxon>Bacilli</taxon>
        <taxon>Lactobacillales</taxon>
        <taxon>Streptococcaceae</taxon>
        <taxon>Lactococcus</taxon>
    </lineage>
</organism>
<dbReference type="UniPathway" id="UPA00214"/>
<protein>
    <recommendedName>
        <fullName evidence="11 12">Galactokinase</fullName>
        <ecNumber evidence="11 12">2.7.1.6</ecNumber>
    </recommendedName>
    <alternativeName>
        <fullName evidence="11">Galactose kinase</fullName>
    </alternativeName>
</protein>
<dbReference type="NCBIfam" id="NF003705">
    <property type="entry name" value="PRK05322.1"/>
    <property type="match status" value="1"/>
</dbReference>
<keyword evidence="13" id="KW-0472">Membrane</keyword>
<dbReference type="GO" id="GO:0005829">
    <property type="term" value="C:cytosol"/>
    <property type="evidence" value="ECO:0007669"/>
    <property type="project" value="TreeGrafter"/>
</dbReference>
<comment type="subcellular location">
    <subcellularLocation>
        <location evidence="11">Cytoplasm</location>
    </subcellularLocation>
</comment>
<dbReference type="EMBL" id="BLXU01000019">
    <property type="protein sequence ID" value="GFO52868.1"/>
    <property type="molecule type" value="Genomic_DNA"/>
</dbReference>
<evidence type="ECO:0000259" key="15">
    <source>
        <dbReference type="Pfam" id="PF08544"/>
    </source>
</evidence>
<keyword evidence="13" id="KW-1133">Transmembrane helix</keyword>
<feature type="transmembrane region" description="Helical" evidence="13">
    <location>
        <begin position="7"/>
        <end position="30"/>
    </location>
</feature>
<keyword evidence="3 11" id="KW-0808">Transferase</keyword>
<keyword evidence="8 11" id="KW-0460">Magnesium</keyword>
<evidence type="ECO:0000256" key="3">
    <source>
        <dbReference type="ARBA" id="ARBA00022679"/>
    </source>
</evidence>
<evidence type="ECO:0000256" key="2">
    <source>
        <dbReference type="ARBA" id="ARBA00022490"/>
    </source>
</evidence>
<feature type="transmembrane region" description="Helical" evidence="13">
    <location>
        <begin position="245"/>
        <end position="270"/>
    </location>
</feature>
<comment type="similarity">
    <text evidence="1 11">Belongs to the GHMP kinase family. GalK subfamily.</text>
</comment>
<dbReference type="Pfam" id="PF10509">
    <property type="entry name" value="GalKase_gal_bdg"/>
    <property type="match status" value="1"/>
</dbReference>
<feature type="domain" description="GHMP kinase C-terminal" evidence="15">
    <location>
        <begin position="752"/>
        <end position="832"/>
    </location>
</feature>
<keyword evidence="2 11" id="KW-0963">Cytoplasm</keyword>
<evidence type="ECO:0000259" key="14">
    <source>
        <dbReference type="Pfam" id="PF00288"/>
    </source>
</evidence>
<dbReference type="NCBIfam" id="TIGR00131">
    <property type="entry name" value="gal_kin"/>
    <property type="match status" value="1"/>
</dbReference>
<feature type="transmembrane region" description="Helical" evidence="13">
    <location>
        <begin position="42"/>
        <end position="63"/>
    </location>
</feature>
<dbReference type="GO" id="GO:0016020">
    <property type="term" value="C:membrane"/>
    <property type="evidence" value="ECO:0007669"/>
    <property type="project" value="InterPro"/>
</dbReference>
<evidence type="ECO:0000256" key="9">
    <source>
        <dbReference type="ARBA" id="ARBA00023144"/>
    </source>
</evidence>
<dbReference type="SUPFAM" id="SSF103473">
    <property type="entry name" value="MFS general substrate transporter"/>
    <property type="match status" value="1"/>
</dbReference>
<sequence length="856" mass="93783">MKQRISYMLGAFGHDMYYATLSGFFILFVTSKLFEGLPAAEASRMIAFISSLVVIIRLIEIAFDPVIGGIIDNTNTRFGKFKPWIAIGGVISSVALALIFSDFFGIAHTNTILYTILFIIVFIILDAFYSFKDIAFWSMLPALTTDNREREKLATVARLGSSFGGSSVGMFIVPIIAFFTLMVTGHSGQGASGWFWFGMIVAIISGGTALITAWGTEEKQSDLRQIGQKTTTIEIFKSIAKNDQLLWISLTYILYAIANVATQSTLMLYFKYVLDALDSYSLVGLIGMIAGFIAVPLFPILVKKLTRRLVFTIGILFMIVGYGIFLTAGTNLTAVLVGIAIFLFPQQLVFLSVLMTITDAVEYGQWKNGVRNEAVTLAMRPLLDKLAGALGNGFVGFIAVSVGMTGSATAASITSSNVSAFKMYVFILPAIVMALALVIFLSRINLTEKRHQEIVKELKSRVVTESRSLSNLTTKFEEKFGGSENVNYFFSPGSINLLGENTNDKDGHVLSIATTVGTMGVARLRTDDKIRLYSMNFEEQGLIEFRLSELKDSISGSWANDVKAMILNFNQSGYEMTHGFDLLVKGDIPITSGLSSSASLEILVATVLNDLYALNLDRLAIVKLGQQAENSHTGVQSRVIAQFAITFGRNGKGILLDVNTLDYKLLPIELGEYDLVVMNTNVAHEVGNFKYNERVSETQSALKTLQSELSIQTLNQLTPVEFDAHKTVIGDEMLIKRARYVVYENNRVKEAQDALAAGDLTTFGQLLNDSQASLKEDFEVTTQELDTLVTLAQSQEGVLGVRMTSIGFSGSALAFVKHENVPAFEEKVGNVYESETGNKVAFYTTQIGNGAEKIVH</sequence>
<evidence type="ECO:0000313" key="17">
    <source>
        <dbReference type="EMBL" id="GFO52868.1"/>
    </source>
</evidence>
<dbReference type="PROSITE" id="PS00627">
    <property type="entry name" value="GHMP_KINASES_ATP"/>
    <property type="match status" value="1"/>
</dbReference>
<keyword evidence="7 11" id="KW-0067">ATP-binding</keyword>
<dbReference type="PRINTS" id="PR00473">
    <property type="entry name" value="GALCTOKINASE"/>
</dbReference>
<dbReference type="GO" id="GO:0006012">
    <property type="term" value="P:galactose metabolic process"/>
    <property type="evidence" value="ECO:0007669"/>
    <property type="project" value="UniProtKB-UniRule"/>
</dbReference>
<reference evidence="17 18" key="1">
    <citation type="submission" date="2020-06" db="EMBL/GenBank/DDBJ databases">
        <title>Draft genome sequence of Lactic acid bacteria from Okinawan-style tofu.</title>
        <authorList>
            <person name="Takara I."/>
            <person name="Ikematsu S."/>
        </authorList>
    </citation>
    <scope>NUCLEOTIDE SEQUENCE [LARGE SCALE GENOMIC DNA]</scope>
    <source>
        <strain evidence="18">lg38</strain>
    </source>
</reference>
<dbReference type="PANTHER" id="PTHR10457">
    <property type="entry name" value="MEVALONATE KINASE/GALACTOKINASE"/>
    <property type="match status" value="1"/>
</dbReference>
<dbReference type="Pfam" id="PF00288">
    <property type="entry name" value="GHMP_kinases_N"/>
    <property type="match status" value="1"/>
</dbReference>
<comment type="function">
    <text evidence="11">Catalyzes the transfer of the gamma-phosphate of ATP to D-galactose to form alpha-D-galactose-1-phosphate (Gal-1-P).</text>
</comment>
<dbReference type="Gene3D" id="3.30.230.10">
    <property type="match status" value="1"/>
</dbReference>
<feature type="domain" description="Galactokinase N-terminal" evidence="16">
    <location>
        <begin position="475"/>
        <end position="523"/>
    </location>
</feature>
<dbReference type="InterPro" id="IPR006203">
    <property type="entry name" value="GHMP_knse_ATP-bd_CS"/>
</dbReference>
<dbReference type="InterPro" id="IPR036554">
    <property type="entry name" value="GHMP_kinase_C_sf"/>
</dbReference>
<keyword evidence="6 11" id="KW-0418">Kinase</keyword>
<comment type="caution">
    <text evidence="11">Lacks conserved residue(s) required for the propagation of feature annotation.</text>
</comment>
<dbReference type="InterPro" id="IPR006204">
    <property type="entry name" value="GHMP_kinase_N_dom"/>
</dbReference>
<evidence type="ECO:0000256" key="1">
    <source>
        <dbReference type="ARBA" id="ARBA00006566"/>
    </source>
</evidence>
<evidence type="ECO:0000256" key="6">
    <source>
        <dbReference type="ARBA" id="ARBA00022777"/>
    </source>
</evidence>
<feature type="transmembrane region" description="Helical" evidence="13">
    <location>
        <begin position="112"/>
        <end position="131"/>
    </location>
</feature>
<feature type="domain" description="GHMP kinase N-terminal" evidence="14">
    <location>
        <begin position="562"/>
        <end position="648"/>
    </location>
</feature>
<dbReference type="InterPro" id="IPR014721">
    <property type="entry name" value="Ribsml_uS5_D2-typ_fold_subgr"/>
</dbReference>
<dbReference type="FunFam" id="3.30.230.10:FF:000017">
    <property type="entry name" value="Galactokinase"/>
    <property type="match status" value="1"/>
</dbReference>
<dbReference type="InterPro" id="IPR019539">
    <property type="entry name" value="GalKase_N"/>
</dbReference>
<evidence type="ECO:0000256" key="8">
    <source>
        <dbReference type="ARBA" id="ARBA00022842"/>
    </source>
</evidence>
<keyword evidence="5 11" id="KW-0547">Nucleotide-binding</keyword>
<dbReference type="EC" id="2.7.1.6" evidence="11 12"/>
<evidence type="ECO:0000256" key="13">
    <source>
        <dbReference type="SAM" id="Phobius"/>
    </source>
</evidence>
<dbReference type="RefSeq" id="WP_176490793.1">
    <property type="nucleotide sequence ID" value="NZ_BLXU01000019.1"/>
</dbReference>
<dbReference type="AlphaFoldDB" id="A0A6L2ZYF5"/>
<dbReference type="CDD" id="cd17332">
    <property type="entry name" value="MFS_MelB_like"/>
    <property type="match status" value="1"/>
</dbReference>
<keyword evidence="13" id="KW-0812">Transmembrane</keyword>
<dbReference type="PRINTS" id="PR00959">
    <property type="entry name" value="MEVGALKINASE"/>
</dbReference>
<feature type="transmembrane region" description="Helical" evidence="13">
    <location>
        <begin position="84"/>
        <end position="106"/>
    </location>
</feature>
<feature type="transmembrane region" description="Helical" evidence="13">
    <location>
        <begin position="194"/>
        <end position="215"/>
    </location>
</feature>
<name>A0A6L2ZYF5_9LACT</name>
<dbReference type="PANTHER" id="PTHR10457:SF7">
    <property type="entry name" value="GALACTOKINASE-RELATED"/>
    <property type="match status" value="1"/>
</dbReference>